<organism evidence="2 3">
    <name type="scientific">Sphingomonas horti</name>
    <dbReference type="NCBI Taxonomy" id="2682842"/>
    <lineage>
        <taxon>Bacteria</taxon>
        <taxon>Pseudomonadati</taxon>
        <taxon>Pseudomonadota</taxon>
        <taxon>Alphaproteobacteria</taxon>
        <taxon>Sphingomonadales</taxon>
        <taxon>Sphingomonadaceae</taxon>
        <taxon>Sphingomonas</taxon>
    </lineage>
</organism>
<evidence type="ECO:0000313" key="2">
    <source>
        <dbReference type="EMBL" id="MVO78105.1"/>
    </source>
</evidence>
<dbReference type="Proteomes" id="UP000441389">
    <property type="component" value="Unassembled WGS sequence"/>
</dbReference>
<keyword evidence="3" id="KW-1185">Reference proteome</keyword>
<name>A0A6I4J0Z0_9SPHN</name>
<comment type="caution">
    <text evidence="2">The sequence shown here is derived from an EMBL/GenBank/DDBJ whole genome shotgun (WGS) entry which is preliminary data.</text>
</comment>
<dbReference type="AlphaFoldDB" id="A0A6I4J0Z0"/>
<feature type="compositionally biased region" description="Basic and acidic residues" evidence="1">
    <location>
        <begin position="60"/>
        <end position="78"/>
    </location>
</feature>
<protein>
    <submittedName>
        <fullName evidence="2">Uncharacterized protein</fullName>
    </submittedName>
</protein>
<reference evidence="2 3" key="1">
    <citation type="submission" date="2019-12" db="EMBL/GenBank/DDBJ databases">
        <authorList>
            <person name="Huq M.A."/>
        </authorList>
    </citation>
    <scope>NUCLEOTIDE SEQUENCE [LARGE SCALE GENOMIC DNA]</scope>
    <source>
        <strain evidence="2 3">MAH-20</strain>
    </source>
</reference>
<dbReference type="RefSeq" id="WP_157027067.1">
    <property type="nucleotide sequence ID" value="NZ_WQMS01000009.1"/>
</dbReference>
<dbReference type="EMBL" id="WQMS01000009">
    <property type="protein sequence ID" value="MVO78105.1"/>
    <property type="molecule type" value="Genomic_DNA"/>
</dbReference>
<feature type="region of interest" description="Disordered" evidence="1">
    <location>
        <begin position="1"/>
        <end position="78"/>
    </location>
</feature>
<proteinExistence type="predicted"/>
<feature type="compositionally biased region" description="Basic and acidic residues" evidence="1">
    <location>
        <begin position="1"/>
        <end position="19"/>
    </location>
</feature>
<accession>A0A6I4J0Z0</accession>
<gene>
    <name evidence="2" type="ORF">GON01_09175</name>
</gene>
<evidence type="ECO:0000313" key="3">
    <source>
        <dbReference type="Proteomes" id="UP000441389"/>
    </source>
</evidence>
<evidence type="ECO:0000256" key="1">
    <source>
        <dbReference type="SAM" id="MobiDB-lite"/>
    </source>
</evidence>
<sequence length="78" mass="8259">MAEHPRTESARAHDDRDLIEGGEPMPSQSGTSGAGPAENIGTRDELKQATGGEPTNTRVRKSDKADTFVPTRSDHDGG</sequence>